<dbReference type="AlphaFoldDB" id="A0A5B0RAC9"/>
<keyword evidence="5" id="KW-1185">Reference proteome</keyword>
<reference evidence="5 6" key="1">
    <citation type="submission" date="2019-05" db="EMBL/GenBank/DDBJ databases">
        <title>Emergence of the Ug99 lineage of the wheat stem rust pathogen through somatic hybridization.</title>
        <authorList>
            <person name="Li F."/>
            <person name="Upadhyaya N.M."/>
            <person name="Sperschneider J."/>
            <person name="Matny O."/>
            <person name="Nguyen-Phuc H."/>
            <person name="Mago R."/>
            <person name="Raley C."/>
            <person name="Miller M.E."/>
            <person name="Silverstein K.A.T."/>
            <person name="Henningsen E."/>
            <person name="Hirsch C.D."/>
            <person name="Visser B."/>
            <person name="Pretorius Z.A."/>
            <person name="Steffenson B.J."/>
            <person name="Schwessinger B."/>
            <person name="Dodds P.N."/>
            <person name="Figueroa M."/>
        </authorList>
    </citation>
    <scope>NUCLEOTIDE SEQUENCE [LARGE SCALE GENOMIC DNA]</scope>
    <source>
        <strain evidence="3">21-0</strain>
        <strain evidence="4 6">Ug99</strain>
    </source>
</reference>
<accession>A0A5B0RAC9</accession>
<dbReference type="Proteomes" id="UP000325313">
    <property type="component" value="Unassembled WGS sequence"/>
</dbReference>
<dbReference type="EMBL" id="VDEP01000237">
    <property type="protein sequence ID" value="KAA1121774.1"/>
    <property type="molecule type" value="Genomic_DNA"/>
</dbReference>
<feature type="signal peptide" evidence="2">
    <location>
        <begin position="1"/>
        <end position="21"/>
    </location>
</feature>
<dbReference type="EMBL" id="VSWC01000003">
    <property type="protein sequence ID" value="KAA1116555.1"/>
    <property type="molecule type" value="Genomic_DNA"/>
</dbReference>
<dbReference type="Proteomes" id="UP000324748">
    <property type="component" value="Unassembled WGS sequence"/>
</dbReference>
<evidence type="ECO:0000313" key="3">
    <source>
        <dbReference type="EMBL" id="KAA1116555.1"/>
    </source>
</evidence>
<proteinExistence type="predicted"/>
<evidence type="ECO:0000313" key="4">
    <source>
        <dbReference type="EMBL" id="KAA1121774.1"/>
    </source>
</evidence>
<feature type="region of interest" description="Disordered" evidence="1">
    <location>
        <begin position="155"/>
        <end position="181"/>
    </location>
</feature>
<organism evidence="4 6">
    <name type="scientific">Puccinia graminis f. sp. tritici</name>
    <dbReference type="NCBI Taxonomy" id="56615"/>
    <lineage>
        <taxon>Eukaryota</taxon>
        <taxon>Fungi</taxon>
        <taxon>Dikarya</taxon>
        <taxon>Basidiomycota</taxon>
        <taxon>Pucciniomycotina</taxon>
        <taxon>Pucciniomycetes</taxon>
        <taxon>Pucciniales</taxon>
        <taxon>Pucciniaceae</taxon>
        <taxon>Puccinia</taxon>
    </lineage>
</organism>
<feature type="chain" id="PRO_5036138082" evidence="2">
    <location>
        <begin position="22"/>
        <end position="181"/>
    </location>
</feature>
<evidence type="ECO:0000256" key="1">
    <source>
        <dbReference type="SAM" id="MobiDB-lite"/>
    </source>
</evidence>
<name>A0A5B0RAC9_PUCGR</name>
<evidence type="ECO:0000313" key="5">
    <source>
        <dbReference type="Proteomes" id="UP000324748"/>
    </source>
</evidence>
<keyword evidence="2" id="KW-0732">Signal</keyword>
<gene>
    <name evidence="3" type="ORF">PGT21_018665</name>
    <name evidence="4" type="ORF">PGTUg99_028446</name>
</gene>
<dbReference type="OrthoDB" id="10577663at2759"/>
<evidence type="ECO:0000313" key="6">
    <source>
        <dbReference type="Proteomes" id="UP000325313"/>
    </source>
</evidence>
<comment type="caution">
    <text evidence="4">The sequence shown here is derived from an EMBL/GenBank/DDBJ whole genome shotgun (WGS) entry which is preliminary data.</text>
</comment>
<protein>
    <submittedName>
        <fullName evidence="4">Uncharacterized protein</fullName>
    </submittedName>
</protein>
<sequence length="181" mass="20582">MNTIFQSLLISTIVATTWVNAVLLEVTHNNHDYYLCSVDHEFPRDVDDNPFCLLGEVDGEPHDNARVRTIKNTSTNPIWIGSGFPAHSADYQLDPDQERERSFGRTDRLLQEHLGHYVIVTLEEGAEISLPTWEAILKENHENLKNAVINQGKLKDARLDTPHSQPFKRLSESEQAPEPTQ</sequence>
<evidence type="ECO:0000256" key="2">
    <source>
        <dbReference type="SAM" id="SignalP"/>
    </source>
</evidence>